<sequence>MSLSIRISRSSCNAPKHSSLRPSSLHDEALCDVDADADDEDDCRPQRAGFSEARNELVLEEAPVKRDRDEPEPDAGVCRPDDDDDDEFAPIVVALLMNSCITEETPEPLLLAVELLPLAPAPADEEPAVPAPPCPTSSEGIGKVMRWLVDMCHRCCSGRLLRMVGLVMRQPMRSMGCLRMMIHRIHRCSCGSGVVNCVQQNVPIAGRGYGGRHDGSARCGLHDRLHGCDTTGATCIQVMVQIAYHRLHMLTSPGGSGRNVSPSDGLDAMALLSKSNVCPELPVGWRVADAGALCVPLVDFGDGAAQIGIVGSVSCLN</sequence>
<dbReference type="EnsemblMetazoa" id="AFAF007616-RA">
    <property type="protein sequence ID" value="AFAF007616-PA"/>
    <property type="gene ID" value="AFAF007616"/>
</dbReference>
<evidence type="ECO:0000313" key="2">
    <source>
        <dbReference type="EnsemblMetazoa" id="AFAF007616-PA"/>
    </source>
</evidence>
<feature type="compositionally biased region" description="Acidic residues" evidence="1">
    <location>
        <begin position="30"/>
        <end position="42"/>
    </location>
</feature>
<dbReference type="EMBL" id="AXCN02001517">
    <property type="status" value="NOT_ANNOTATED_CDS"/>
    <property type="molecule type" value="Genomic_DNA"/>
</dbReference>
<dbReference type="AlphaFoldDB" id="A0A182QCV9"/>
<keyword evidence="3" id="KW-1185">Reference proteome</keyword>
<evidence type="ECO:0000313" key="3">
    <source>
        <dbReference type="Proteomes" id="UP000075886"/>
    </source>
</evidence>
<evidence type="ECO:0000256" key="1">
    <source>
        <dbReference type="SAM" id="MobiDB-lite"/>
    </source>
</evidence>
<accession>A0A182QCV9</accession>
<dbReference type="Proteomes" id="UP000075886">
    <property type="component" value="Unassembled WGS sequence"/>
</dbReference>
<feature type="region of interest" description="Disordered" evidence="1">
    <location>
        <begin position="1"/>
        <end position="84"/>
    </location>
</feature>
<protein>
    <submittedName>
        <fullName evidence="2">Uncharacterized protein</fullName>
    </submittedName>
</protein>
<reference evidence="3" key="1">
    <citation type="submission" date="2014-01" db="EMBL/GenBank/DDBJ databases">
        <title>The Genome Sequence of Anopheles farauti FAR1 (V2).</title>
        <authorList>
            <consortium name="The Broad Institute Genomics Platform"/>
            <person name="Neafsey D.E."/>
            <person name="Besansky N."/>
            <person name="Howell P."/>
            <person name="Walton C."/>
            <person name="Young S.K."/>
            <person name="Zeng Q."/>
            <person name="Gargeya S."/>
            <person name="Fitzgerald M."/>
            <person name="Haas B."/>
            <person name="Abouelleil A."/>
            <person name="Allen A.W."/>
            <person name="Alvarado L."/>
            <person name="Arachchi H.M."/>
            <person name="Berlin A.M."/>
            <person name="Chapman S.B."/>
            <person name="Gainer-Dewar J."/>
            <person name="Goldberg J."/>
            <person name="Griggs A."/>
            <person name="Gujja S."/>
            <person name="Hansen M."/>
            <person name="Howarth C."/>
            <person name="Imamovic A."/>
            <person name="Ireland A."/>
            <person name="Larimer J."/>
            <person name="McCowan C."/>
            <person name="Murphy C."/>
            <person name="Pearson M."/>
            <person name="Poon T.W."/>
            <person name="Priest M."/>
            <person name="Roberts A."/>
            <person name="Saif S."/>
            <person name="Shea T."/>
            <person name="Sisk P."/>
            <person name="Sykes S."/>
            <person name="Wortman J."/>
            <person name="Nusbaum C."/>
            <person name="Birren B."/>
        </authorList>
    </citation>
    <scope>NUCLEOTIDE SEQUENCE [LARGE SCALE GENOMIC DNA]</scope>
    <source>
        <strain evidence="3">FAR1</strain>
    </source>
</reference>
<reference evidence="2" key="2">
    <citation type="submission" date="2020-05" db="UniProtKB">
        <authorList>
            <consortium name="EnsemblMetazoa"/>
        </authorList>
    </citation>
    <scope>IDENTIFICATION</scope>
    <source>
        <strain evidence="2">FAR1</strain>
    </source>
</reference>
<name>A0A182QCV9_9DIPT</name>
<organism evidence="2 3">
    <name type="scientific">Anopheles farauti</name>
    <dbReference type="NCBI Taxonomy" id="69004"/>
    <lineage>
        <taxon>Eukaryota</taxon>
        <taxon>Metazoa</taxon>
        <taxon>Ecdysozoa</taxon>
        <taxon>Arthropoda</taxon>
        <taxon>Hexapoda</taxon>
        <taxon>Insecta</taxon>
        <taxon>Pterygota</taxon>
        <taxon>Neoptera</taxon>
        <taxon>Endopterygota</taxon>
        <taxon>Diptera</taxon>
        <taxon>Nematocera</taxon>
        <taxon>Culicoidea</taxon>
        <taxon>Culicidae</taxon>
        <taxon>Anophelinae</taxon>
        <taxon>Anopheles</taxon>
    </lineage>
</organism>
<feature type="compositionally biased region" description="Polar residues" evidence="1">
    <location>
        <begin position="1"/>
        <end position="13"/>
    </location>
</feature>
<dbReference type="VEuPathDB" id="VectorBase:AFAF007616"/>
<feature type="compositionally biased region" description="Basic and acidic residues" evidence="1">
    <location>
        <begin position="53"/>
        <end position="69"/>
    </location>
</feature>
<proteinExistence type="predicted"/>